<comment type="caution">
    <text evidence="1">The sequence shown here is derived from an EMBL/GenBank/DDBJ whole genome shotgun (WGS) entry which is preliminary data.</text>
</comment>
<feature type="non-terminal residue" evidence="1">
    <location>
        <position position="1"/>
    </location>
</feature>
<sequence>MAIRVMLVSSIRKGGAAMWDGGKSTWGGRAKGFGTVPVCVRIQERV</sequence>
<accession>A0A699TQI1</accession>
<evidence type="ECO:0000313" key="1">
    <source>
        <dbReference type="EMBL" id="GFD13015.1"/>
    </source>
</evidence>
<name>A0A699TQI1_TANCI</name>
<gene>
    <name evidence="1" type="ORF">Tci_884984</name>
</gene>
<dbReference type="AlphaFoldDB" id="A0A699TQI1"/>
<protein>
    <submittedName>
        <fullName evidence="1">Uncharacterized protein</fullName>
    </submittedName>
</protein>
<reference evidence="1" key="1">
    <citation type="journal article" date="2019" name="Sci. Rep.">
        <title>Draft genome of Tanacetum cinerariifolium, the natural source of mosquito coil.</title>
        <authorList>
            <person name="Yamashiro T."/>
            <person name="Shiraishi A."/>
            <person name="Satake H."/>
            <person name="Nakayama K."/>
        </authorList>
    </citation>
    <scope>NUCLEOTIDE SEQUENCE</scope>
</reference>
<dbReference type="EMBL" id="BKCJ011269588">
    <property type="protein sequence ID" value="GFD13015.1"/>
    <property type="molecule type" value="Genomic_DNA"/>
</dbReference>
<organism evidence="1">
    <name type="scientific">Tanacetum cinerariifolium</name>
    <name type="common">Dalmatian daisy</name>
    <name type="synonym">Chrysanthemum cinerariifolium</name>
    <dbReference type="NCBI Taxonomy" id="118510"/>
    <lineage>
        <taxon>Eukaryota</taxon>
        <taxon>Viridiplantae</taxon>
        <taxon>Streptophyta</taxon>
        <taxon>Embryophyta</taxon>
        <taxon>Tracheophyta</taxon>
        <taxon>Spermatophyta</taxon>
        <taxon>Magnoliopsida</taxon>
        <taxon>eudicotyledons</taxon>
        <taxon>Gunneridae</taxon>
        <taxon>Pentapetalae</taxon>
        <taxon>asterids</taxon>
        <taxon>campanulids</taxon>
        <taxon>Asterales</taxon>
        <taxon>Asteraceae</taxon>
        <taxon>Asteroideae</taxon>
        <taxon>Anthemideae</taxon>
        <taxon>Anthemidinae</taxon>
        <taxon>Tanacetum</taxon>
    </lineage>
</organism>
<proteinExistence type="predicted"/>